<proteinExistence type="predicted"/>
<sequence length="224" mass="25504">MGNLQHRVLKQEMLDTLPHDHPDALASRQDIEVINRIMGTFGWFHRQLQEHAPTHGRIVELGAGDGSLIHHIAQKSPALAARWTGLDLAPRPEHLPLGVQWVQGDFLHSEAATKALAEAEVVVTNLILHHFTDEQLRKLAPRLHKARIILASEPARHRRHYLEGQVLNLIGEFNHVTMYDMKLSIEAGFRVGELPRVLMLDRDLWKMEESHSLFGACRMIALRK</sequence>
<protein>
    <recommendedName>
        <fullName evidence="3">Methyltransferase family protein</fullName>
    </recommendedName>
</protein>
<dbReference type="EMBL" id="QNRR01000002">
    <property type="protein sequence ID" value="RBP45731.1"/>
    <property type="molecule type" value="Genomic_DNA"/>
</dbReference>
<comment type="caution">
    <text evidence="1">The sequence shown here is derived from an EMBL/GenBank/DDBJ whole genome shotgun (WGS) entry which is preliminary data.</text>
</comment>
<evidence type="ECO:0008006" key="3">
    <source>
        <dbReference type="Google" id="ProtNLM"/>
    </source>
</evidence>
<reference evidence="1 2" key="1">
    <citation type="submission" date="2018-06" db="EMBL/GenBank/DDBJ databases">
        <title>Genomic Encyclopedia of Type Strains, Phase IV (KMG-IV): sequencing the most valuable type-strain genomes for metagenomic binning, comparative biology and taxonomic classification.</title>
        <authorList>
            <person name="Goeker M."/>
        </authorList>
    </citation>
    <scope>NUCLEOTIDE SEQUENCE [LARGE SCALE GENOMIC DNA]</scope>
    <source>
        <strain evidence="1 2">DSM 25532</strain>
    </source>
</reference>
<dbReference type="Proteomes" id="UP000253426">
    <property type="component" value="Unassembled WGS sequence"/>
</dbReference>
<name>A0A366HQ12_9BACT</name>
<dbReference type="InterPro" id="IPR029063">
    <property type="entry name" value="SAM-dependent_MTases_sf"/>
</dbReference>
<gene>
    <name evidence="1" type="ORF">DES53_102113</name>
</gene>
<organism evidence="1 2">
    <name type="scientific">Roseimicrobium gellanilyticum</name>
    <dbReference type="NCBI Taxonomy" id="748857"/>
    <lineage>
        <taxon>Bacteria</taxon>
        <taxon>Pseudomonadati</taxon>
        <taxon>Verrucomicrobiota</taxon>
        <taxon>Verrucomicrobiia</taxon>
        <taxon>Verrucomicrobiales</taxon>
        <taxon>Verrucomicrobiaceae</taxon>
        <taxon>Roseimicrobium</taxon>
    </lineage>
</organism>
<dbReference type="SUPFAM" id="SSF53335">
    <property type="entry name" value="S-adenosyl-L-methionine-dependent methyltransferases"/>
    <property type="match status" value="1"/>
</dbReference>
<evidence type="ECO:0000313" key="1">
    <source>
        <dbReference type="EMBL" id="RBP45731.1"/>
    </source>
</evidence>
<accession>A0A366HQ12</accession>
<keyword evidence="2" id="KW-1185">Reference proteome</keyword>
<dbReference type="RefSeq" id="WP_113957307.1">
    <property type="nucleotide sequence ID" value="NZ_QNRR01000002.1"/>
</dbReference>
<dbReference type="AlphaFoldDB" id="A0A366HQ12"/>
<dbReference type="OrthoDB" id="9800454at2"/>
<dbReference type="Gene3D" id="3.40.50.150">
    <property type="entry name" value="Vaccinia Virus protein VP39"/>
    <property type="match status" value="1"/>
</dbReference>
<evidence type="ECO:0000313" key="2">
    <source>
        <dbReference type="Proteomes" id="UP000253426"/>
    </source>
</evidence>